<dbReference type="InterPro" id="IPR014729">
    <property type="entry name" value="Rossmann-like_a/b/a_fold"/>
</dbReference>
<dbReference type="EMBL" id="CP011340">
    <property type="protein sequence ID" value="ALC19047.1"/>
    <property type="molecule type" value="Genomic_DNA"/>
</dbReference>
<dbReference type="SUPFAM" id="SSF52402">
    <property type="entry name" value="Adenine nucleotide alpha hydrolases-like"/>
    <property type="match status" value="1"/>
</dbReference>
<evidence type="ECO:0000259" key="1">
    <source>
        <dbReference type="Pfam" id="PF00582"/>
    </source>
</evidence>
<gene>
    <name evidence="2" type="ORF">SPRI_0741</name>
</gene>
<dbReference type="AlphaFoldDB" id="A0A0M4DB31"/>
<protein>
    <submittedName>
        <fullName evidence="2">Universal stress protein UspA</fullName>
    </submittedName>
</protein>
<dbReference type="Gene3D" id="3.40.50.620">
    <property type="entry name" value="HUPs"/>
    <property type="match status" value="1"/>
</dbReference>
<dbReference type="KEGG" id="spri:SPRI_0741"/>
<dbReference type="Pfam" id="PF00582">
    <property type="entry name" value="Usp"/>
    <property type="match status" value="1"/>
</dbReference>
<dbReference type="InterPro" id="IPR006016">
    <property type="entry name" value="UspA"/>
</dbReference>
<proteinExistence type="predicted"/>
<sequence>MLIQVGGVVTMLDGMDAVTQRHQNHLEILADRIRHEFRQLPVHIDLKTAESIAGTLVETSRTAGLLVLGKHHAATALGSHIGRVTHALLHHAHCPVLIAPRTR</sequence>
<name>A0A0M4DB31_STRPR</name>
<evidence type="ECO:0000313" key="3">
    <source>
        <dbReference type="Proteomes" id="UP000060513"/>
    </source>
</evidence>
<reference evidence="2 3" key="1">
    <citation type="submission" date="2015-08" db="EMBL/GenBank/DDBJ databases">
        <title>Genome sequence of the pristinamycin over-producing bacterium Streptomyces pristinaespiralis HCCB10218.</title>
        <authorList>
            <person name="Tian J."/>
            <person name="Yang J."/>
            <person name="Li L."/>
            <person name="Ruan L."/>
            <person name="Wei W."/>
            <person name="Zheng G."/>
            <person name="Wei Z."/>
            <person name="Yang S."/>
            <person name="Ge M."/>
            <person name="Jiang W."/>
            <person name="Lu Y."/>
        </authorList>
    </citation>
    <scope>NUCLEOTIDE SEQUENCE [LARGE SCALE GENOMIC DNA]</scope>
    <source>
        <strain evidence="2 3">HCCB 10218</strain>
    </source>
</reference>
<dbReference type="Proteomes" id="UP000060513">
    <property type="component" value="Chromosome"/>
</dbReference>
<accession>A0A0M4DB31</accession>
<evidence type="ECO:0000313" key="2">
    <source>
        <dbReference type="EMBL" id="ALC19047.1"/>
    </source>
</evidence>
<feature type="domain" description="UspA" evidence="1">
    <location>
        <begin position="49"/>
        <end position="99"/>
    </location>
</feature>
<organism evidence="2">
    <name type="scientific">Streptomyces pristinaespiralis</name>
    <dbReference type="NCBI Taxonomy" id="38300"/>
    <lineage>
        <taxon>Bacteria</taxon>
        <taxon>Bacillati</taxon>
        <taxon>Actinomycetota</taxon>
        <taxon>Actinomycetes</taxon>
        <taxon>Kitasatosporales</taxon>
        <taxon>Streptomycetaceae</taxon>
        <taxon>Streptomyces</taxon>
    </lineage>
</organism>